<proteinExistence type="inferred from homology"/>
<dbReference type="InterPro" id="IPR010982">
    <property type="entry name" value="Lambda_DNA-bd_dom_sf"/>
</dbReference>
<dbReference type="PANTHER" id="PTHR43236">
    <property type="entry name" value="ANTITOXIN HIGA1"/>
    <property type="match status" value="1"/>
</dbReference>
<gene>
    <name evidence="3" type="ORF">JI739_18765</name>
</gene>
<dbReference type="Gene3D" id="1.10.260.40">
    <property type="entry name" value="lambda repressor-like DNA-binding domains"/>
    <property type="match status" value="1"/>
</dbReference>
<dbReference type="CDD" id="cd00093">
    <property type="entry name" value="HTH_XRE"/>
    <property type="match status" value="1"/>
</dbReference>
<dbReference type="Pfam" id="PF06114">
    <property type="entry name" value="Peptidase_M78"/>
    <property type="match status" value="1"/>
</dbReference>
<evidence type="ECO:0000313" key="4">
    <source>
        <dbReference type="Proteomes" id="UP000613011"/>
    </source>
</evidence>
<dbReference type="SUPFAM" id="SSF47413">
    <property type="entry name" value="lambda repressor-like DNA-binding domains"/>
    <property type="match status" value="1"/>
</dbReference>
<feature type="domain" description="HTH cro/C1-type" evidence="2">
    <location>
        <begin position="7"/>
        <end position="61"/>
    </location>
</feature>
<dbReference type="PANTHER" id="PTHR43236:SF1">
    <property type="entry name" value="BLL7220 PROTEIN"/>
    <property type="match status" value="1"/>
</dbReference>
<reference evidence="3" key="1">
    <citation type="submission" date="2021-01" db="EMBL/GenBank/DDBJ databases">
        <title>Ramlibacter sp. strain AW1 16S ribosomal RNA gene Genome sequencing and assembly.</title>
        <authorList>
            <person name="Kang M."/>
        </authorList>
    </citation>
    <scope>NUCLEOTIDE SEQUENCE</scope>
    <source>
        <strain evidence="3">AW1</strain>
    </source>
</reference>
<dbReference type="InterPro" id="IPR001387">
    <property type="entry name" value="Cro/C1-type_HTH"/>
</dbReference>
<protein>
    <submittedName>
        <fullName evidence="3">ImmA/IrrE family metallo-endopeptidase</fullName>
    </submittedName>
</protein>
<dbReference type="Pfam" id="PF13560">
    <property type="entry name" value="HTH_31"/>
    <property type="match status" value="1"/>
</dbReference>
<organism evidence="3 4">
    <name type="scientific">Ramlibacter aurantiacus</name>
    <dbReference type="NCBI Taxonomy" id="2801330"/>
    <lineage>
        <taxon>Bacteria</taxon>
        <taxon>Pseudomonadati</taxon>
        <taxon>Pseudomonadota</taxon>
        <taxon>Betaproteobacteria</taxon>
        <taxon>Burkholderiales</taxon>
        <taxon>Comamonadaceae</taxon>
        <taxon>Ramlibacter</taxon>
    </lineage>
</organism>
<comment type="caution">
    <text evidence="3">The sequence shown here is derived from an EMBL/GenBank/DDBJ whole genome shotgun (WGS) entry which is preliminary data.</text>
</comment>
<evidence type="ECO:0000313" key="3">
    <source>
        <dbReference type="EMBL" id="MBL0422398.1"/>
    </source>
</evidence>
<accession>A0A936ZLH9</accession>
<name>A0A936ZLH9_9BURK</name>
<dbReference type="PROSITE" id="PS50943">
    <property type="entry name" value="HTH_CROC1"/>
    <property type="match status" value="1"/>
</dbReference>
<dbReference type="InterPro" id="IPR052345">
    <property type="entry name" value="Rad_response_metalloprotease"/>
</dbReference>
<dbReference type="Proteomes" id="UP000613011">
    <property type="component" value="Unassembled WGS sequence"/>
</dbReference>
<keyword evidence="4" id="KW-1185">Reference proteome</keyword>
<dbReference type="AlphaFoldDB" id="A0A936ZLH9"/>
<dbReference type="EMBL" id="JAEQNA010000008">
    <property type="protein sequence ID" value="MBL0422398.1"/>
    <property type="molecule type" value="Genomic_DNA"/>
</dbReference>
<evidence type="ECO:0000259" key="2">
    <source>
        <dbReference type="PROSITE" id="PS50943"/>
    </source>
</evidence>
<dbReference type="GO" id="GO:0003677">
    <property type="term" value="F:DNA binding"/>
    <property type="evidence" value="ECO:0007669"/>
    <property type="project" value="InterPro"/>
</dbReference>
<evidence type="ECO:0000256" key="1">
    <source>
        <dbReference type="ARBA" id="ARBA00007227"/>
    </source>
</evidence>
<dbReference type="RefSeq" id="WP_201685480.1">
    <property type="nucleotide sequence ID" value="NZ_JAEQNA010000008.1"/>
</dbReference>
<dbReference type="SMART" id="SM00530">
    <property type="entry name" value="HTH_XRE"/>
    <property type="match status" value="1"/>
</dbReference>
<dbReference type="InterPro" id="IPR010359">
    <property type="entry name" value="IrrE_HExxH"/>
</dbReference>
<sequence>MFSATRLALARQRRQLTKKELAELAGLSIPTLTRLDGGKTEPSRETVLALARALNFPFEFFYQNECEVLRPEAVSFRSLSTLSARQRDAALAAGSFAFEVHDWIAERFELPKPHLLNLRDEDPVVAAETLRSHWGIGTQPVEHMIKLLESKGVRVFVLAEQHKNVDAFSCWHKEVPFVFLNTFKSAERSRFDAAHEVAHLCLHLHGQTALDRNLEREADSFASAFLIQQSDLIAYVPRQPSLSQLLSIKKRWGVSVSALARRAHDAKLISDWHYESLSKQISYLGYRSKEPEGRAREKSVLWRMVFDELWKDGLTRDSIARSLHLPPDEVELLIGELLVQQPIKPVRERPALRVI</sequence>
<comment type="similarity">
    <text evidence="1">Belongs to the short-chain fatty acyl-CoA assimilation regulator (ScfR) family.</text>
</comment>
<dbReference type="Gene3D" id="1.10.10.2910">
    <property type="match status" value="1"/>
</dbReference>